<comment type="similarity">
    <text evidence="3 18">Belongs to the complex I subunit 2 family.</text>
</comment>
<dbReference type="Pfam" id="PF00361">
    <property type="entry name" value="Proton_antipo_M"/>
    <property type="match status" value="1"/>
</dbReference>
<keyword evidence="9 18" id="KW-0999">Mitochondrion inner membrane</keyword>
<evidence type="ECO:0000256" key="5">
    <source>
        <dbReference type="ARBA" id="ARBA00021008"/>
    </source>
</evidence>
<evidence type="ECO:0000256" key="3">
    <source>
        <dbReference type="ARBA" id="ARBA00007012"/>
    </source>
</evidence>
<feature type="transmembrane region" description="Helical" evidence="18">
    <location>
        <begin position="233"/>
        <end position="253"/>
    </location>
</feature>
<keyword evidence="11 18" id="KW-0249">Electron transport</keyword>
<evidence type="ECO:0000256" key="7">
    <source>
        <dbReference type="ARBA" id="ARBA00022660"/>
    </source>
</evidence>
<gene>
    <name evidence="20" type="primary">ND2</name>
</gene>
<keyword evidence="13 18" id="KW-0520">NAD</keyword>
<evidence type="ECO:0000256" key="9">
    <source>
        <dbReference type="ARBA" id="ARBA00022792"/>
    </source>
</evidence>
<evidence type="ECO:0000256" key="8">
    <source>
        <dbReference type="ARBA" id="ARBA00022692"/>
    </source>
</evidence>
<comment type="subcellular location">
    <subcellularLocation>
        <location evidence="2 18">Mitochondrion inner membrane</location>
        <topology evidence="2 18">Multi-pass membrane protein</topology>
    </subcellularLocation>
</comment>
<dbReference type="GO" id="GO:0005743">
    <property type="term" value="C:mitochondrial inner membrane"/>
    <property type="evidence" value="ECO:0007669"/>
    <property type="project" value="UniProtKB-SubCell"/>
</dbReference>
<keyword evidence="14 18" id="KW-0830">Ubiquinone</keyword>
<keyword evidence="8 18" id="KW-0812">Transmembrane</keyword>
<keyword evidence="6" id="KW-0813">Transport</keyword>
<evidence type="ECO:0000256" key="18">
    <source>
        <dbReference type="RuleBase" id="RU003403"/>
    </source>
</evidence>
<evidence type="ECO:0000256" key="6">
    <source>
        <dbReference type="ARBA" id="ARBA00022448"/>
    </source>
</evidence>
<evidence type="ECO:0000256" key="11">
    <source>
        <dbReference type="ARBA" id="ARBA00022982"/>
    </source>
</evidence>
<dbReference type="GO" id="GO:0006120">
    <property type="term" value="P:mitochondrial electron transport, NADH to ubiquinone"/>
    <property type="evidence" value="ECO:0007669"/>
    <property type="project" value="InterPro"/>
</dbReference>
<evidence type="ECO:0000256" key="4">
    <source>
        <dbReference type="ARBA" id="ARBA00012944"/>
    </source>
</evidence>
<evidence type="ECO:0000256" key="2">
    <source>
        <dbReference type="ARBA" id="ARBA00004448"/>
    </source>
</evidence>
<keyword evidence="7 18" id="KW-0679">Respiratory chain</keyword>
<evidence type="ECO:0000256" key="16">
    <source>
        <dbReference type="ARBA" id="ARBA00023136"/>
    </source>
</evidence>
<feature type="transmembrane region" description="Helical" evidence="18">
    <location>
        <begin position="145"/>
        <end position="163"/>
    </location>
</feature>
<feature type="domain" description="NADH:quinone oxidoreductase/Mrp antiporter transmembrane" evidence="19">
    <location>
        <begin position="21"/>
        <end position="276"/>
    </location>
</feature>
<feature type="transmembrane region" description="Helical" evidence="18">
    <location>
        <begin position="6"/>
        <end position="36"/>
    </location>
</feature>
<dbReference type="EMBL" id="MF776884">
    <property type="protein sequence ID" value="AXR86038.1"/>
    <property type="molecule type" value="Genomic_DNA"/>
</dbReference>
<evidence type="ECO:0000256" key="17">
    <source>
        <dbReference type="ARBA" id="ARBA00049551"/>
    </source>
</evidence>
<dbReference type="InterPro" id="IPR050175">
    <property type="entry name" value="Complex_I_Subunit_2"/>
</dbReference>
<dbReference type="InterPro" id="IPR003917">
    <property type="entry name" value="NADH_UbQ_OxRdtase_chain2"/>
</dbReference>
<evidence type="ECO:0000256" key="1">
    <source>
        <dbReference type="ARBA" id="ARBA00003257"/>
    </source>
</evidence>
<comment type="function">
    <text evidence="18">Core subunit of the mitochondrial membrane respiratory chain NADH dehydrogenase (Complex I) which catalyzes electron transfer from NADH through the respiratory chain, using ubiquinone as an electron acceptor. Essential for the catalytic activity and assembly of complex I.</text>
</comment>
<evidence type="ECO:0000256" key="13">
    <source>
        <dbReference type="ARBA" id="ARBA00023027"/>
    </source>
</evidence>
<geneLocation type="mitochondrion" evidence="20"/>
<reference evidence="20" key="1">
    <citation type="journal article" date="2018" name="Genomics">
        <title>Information from the mitochondrial genomes of two egg parasitoids, Gonatocerus sp. and Telenomus sp., reveals a controversial phylogenetic relationship between Mymaridae and Scelionidae.</title>
        <authorList>
            <person name="Shen Z.-C."/>
            <person name="Chen L."/>
            <person name="Chen L."/>
            <person name="Li Y.-X."/>
        </authorList>
    </citation>
    <scope>NUCLEOTIDE SEQUENCE</scope>
</reference>
<dbReference type="AlphaFoldDB" id="A0A346PZ62"/>
<feature type="transmembrane region" description="Helical" evidence="18">
    <location>
        <begin position="120"/>
        <end position="139"/>
    </location>
</feature>
<dbReference type="PANTHER" id="PTHR46552:SF1">
    <property type="entry name" value="NADH-UBIQUINONE OXIDOREDUCTASE CHAIN 2"/>
    <property type="match status" value="1"/>
</dbReference>
<protein>
    <recommendedName>
        <fullName evidence="5 18">NADH-ubiquinone oxidoreductase chain 2</fullName>
        <ecNumber evidence="4 18">7.1.1.2</ecNumber>
    </recommendedName>
</protein>
<keyword evidence="10 18" id="KW-1278">Translocase</keyword>
<feature type="transmembrane region" description="Helical" evidence="18">
    <location>
        <begin position="193"/>
        <end position="212"/>
    </location>
</feature>
<dbReference type="InterPro" id="IPR001750">
    <property type="entry name" value="ND/Mrp_TM"/>
</dbReference>
<keyword evidence="16 18" id="KW-0472">Membrane</keyword>
<sequence length="334" mass="40289">MYYYPIFLSIILVNLMSILINNWFMMWILMELNLMIFIPLIIEKKNIKIISKISFKYFLIQSFGSMIFLFSILTNLMINNIMNMNLINFFMMTMMLIKLGMFPFQMWFIKMMNCISWDNCFILSTIQKMIPFMIMMNIMNKNLKIFMIINILNSIMSTIGGLNQNFIKPLLAYSSVNHMSWMMIVTLTMEKLFFIYLIIYSINNFMIMKYFKKMNIMFINKIFSMKSSYMTKMIMMMNILSLGGIPPMIGFLIKWMSIFSMYNNIFLNFNMIILLFMSTISVLYYLFLMIPSTLYFNFMPKNKIFKLNFKNFNNYITLFLYFTFSTLMFNNFIY</sequence>
<evidence type="ECO:0000259" key="19">
    <source>
        <dbReference type="Pfam" id="PF00361"/>
    </source>
</evidence>
<keyword evidence="15 18" id="KW-0496">Mitochondrion</keyword>
<feature type="transmembrane region" description="Helical" evidence="18">
    <location>
        <begin position="84"/>
        <end position="108"/>
    </location>
</feature>
<dbReference type="PANTHER" id="PTHR46552">
    <property type="entry name" value="NADH-UBIQUINONE OXIDOREDUCTASE CHAIN 2"/>
    <property type="match status" value="1"/>
</dbReference>
<keyword evidence="12 18" id="KW-1133">Transmembrane helix</keyword>
<feature type="transmembrane region" description="Helical" evidence="18">
    <location>
        <begin position="312"/>
        <end position="333"/>
    </location>
</feature>
<evidence type="ECO:0000256" key="10">
    <source>
        <dbReference type="ARBA" id="ARBA00022967"/>
    </source>
</evidence>
<evidence type="ECO:0000313" key="20">
    <source>
        <dbReference type="EMBL" id="AXR86038.1"/>
    </source>
</evidence>
<evidence type="ECO:0000256" key="15">
    <source>
        <dbReference type="ARBA" id="ARBA00023128"/>
    </source>
</evidence>
<dbReference type="GO" id="GO:0008137">
    <property type="term" value="F:NADH dehydrogenase (ubiquinone) activity"/>
    <property type="evidence" value="ECO:0007669"/>
    <property type="project" value="UniProtKB-EC"/>
</dbReference>
<feature type="transmembrane region" description="Helical" evidence="18">
    <location>
        <begin position="57"/>
        <end position="78"/>
    </location>
</feature>
<evidence type="ECO:0000256" key="14">
    <source>
        <dbReference type="ARBA" id="ARBA00023075"/>
    </source>
</evidence>
<name>A0A346PZ62_9HYME</name>
<evidence type="ECO:0000256" key="12">
    <source>
        <dbReference type="ARBA" id="ARBA00022989"/>
    </source>
</evidence>
<feature type="transmembrane region" description="Helical" evidence="18">
    <location>
        <begin position="265"/>
        <end position="291"/>
    </location>
</feature>
<dbReference type="PRINTS" id="PR01436">
    <property type="entry name" value="NADHDHGNASE2"/>
</dbReference>
<comment type="catalytic activity">
    <reaction evidence="17 18">
        <text>a ubiquinone + NADH + 5 H(+)(in) = a ubiquinol + NAD(+) + 4 H(+)(out)</text>
        <dbReference type="Rhea" id="RHEA:29091"/>
        <dbReference type="Rhea" id="RHEA-COMP:9565"/>
        <dbReference type="Rhea" id="RHEA-COMP:9566"/>
        <dbReference type="ChEBI" id="CHEBI:15378"/>
        <dbReference type="ChEBI" id="CHEBI:16389"/>
        <dbReference type="ChEBI" id="CHEBI:17976"/>
        <dbReference type="ChEBI" id="CHEBI:57540"/>
        <dbReference type="ChEBI" id="CHEBI:57945"/>
        <dbReference type="EC" id="7.1.1.2"/>
    </reaction>
</comment>
<organism evidence="20">
    <name type="scientific">Telenomus sp. ZCS-2018</name>
    <dbReference type="NCBI Taxonomy" id="2305129"/>
    <lineage>
        <taxon>Eukaryota</taxon>
        <taxon>Metazoa</taxon>
        <taxon>Ecdysozoa</taxon>
        <taxon>Arthropoda</taxon>
        <taxon>Hexapoda</taxon>
        <taxon>Insecta</taxon>
        <taxon>Pterygota</taxon>
        <taxon>Neoptera</taxon>
        <taxon>Endopterygota</taxon>
        <taxon>Hymenoptera</taxon>
        <taxon>Apocrita</taxon>
        <taxon>Proctotrupomorpha</taxon>
        <taxon>Platygastroidea</taxon>
        <taxon>Scelionidae</taxon>
        <taxon>Telenominae</taxon>
        <taxon>Telenomus</taxon>
    </lineage>
</organism>
<dbReference type="EC" id="7.1.1.2" evidence="4 18"/>
<proteinExistence type="inferred from homology"/>
<comment type="function">
    <text evidence="1">Core subunit of the mitochondrial membrane respiratory chain NADH dehydrogenase (Complex I) that is believed to belong to the minimal assembly required for catalysis. Complex I functions in the transfer of electrons from NADH to the respiratory chain. The immediate electron acceptor for the enzyme is believed to be ubiquinone.</text>
</comment>
<accession>A0A346PZ62</accession>